<dbReference type="InterPro" id="IPR036237">
    <property type="entry name" value="Xyl_isomerase-like_sf"/>
</dbReference>
<dbReference type="AlphaFoldDB" id="A0A2M7S7J5"/>
<evidence type="ECO:0000313" key="3">
    <source>
        <dbReference type="Proteomes" id="UP000229307"/>
    </source>
</evidence>
<dbReference type="PANTHER" id="PTHR12110:SF53">
    <property type="entry name" value="BLR5974 PROTEIN"/>
    <property type="match status" value="1"/>
</dbReference>
<evidence type="ECO:0000313" key="2">
    <source>
        <dbReference type="EMBL" id="PIZ15333.1"/>
    </source>
</evidence>
<protein>
    <recommendedName>
        <fullName evidence="1">Xylose isomerase-like TIM barrel domain-containing protein</fullName>
    </recommendedName>
</protein>
<dbReference type="InterPro" id="IPR050312">
    <property type="entry name" value="IolE/XylAMocC-like"/>
</dbReference>
<gene>
    <name evidence="2" type="ORF">COY52_10050</name>
</gene>
<feature type="domain" description="Xylose isomerase-like TIM barrel" evidence="1">
    <location>
        <begin position="23"/>
        <end position="283"/>
    </location>
</feature>
<dbReference type="Proteomes" id="UP000229307">
    <property type="component" value="Unassembled WGS sequence"/>
</dbReference>
<dbReference type="Gene3D" id="3.20.20.150">
    <property type="entry name" value="Divalent-metal-dependent TIM barrel enzymes"/>
    <property type="match status" value="1"/>
</dbReference>
<dbReference type="EMBL" id="PFMR01000269">
    <property type="protein sequence ID" value="PIZ15333.1"/>
    <property type="molecule type" value="Genomic_DNA"/>
</dbReference>
<organism evidence="2 3">
    <name type="scientific">Candidatus Desantisbacteria bacterium CG_4_10_14_0_8_um_filter_48_22</name>
    <dbReference type="NCBI Taxonomy" id="1974543"/>
    <lineage>
        <taxon>Bacteria</taxon>
        <taxon>Candidatus Desantisiibacteriota</taxon>
    </lineage>
</organism>
<dbReference type="InterPro" id="IPR013022">
    <property type="entry name" value="Xyl_isomerase-like_TIM-brl"/>
</dbReference>
<comment type="caution">
    <text evidence="2">The sequence shown here is derived from an EMBL/GenBank/DDBJ whole genome shotgun (WGS) entry which is preliminary data.</text>
</comment>
<accession>A0A2M7S7J5</accession>
<dbReference type="Pfam" id="PF01261">
    <property type="entry name" value="AP_endonuc_2"/>
    <property type="match status" value="1"/>
</dbReference>
<dbReference type="SUPFAM" id="SSF51658">
    <property type="entry name" value="Xylose isomerase-like"/>
    <property type="match status" value="1"/>
</dbReference>
<evidence type="ECO:0000259" key="1">
    <source>
        <dbReference type="Pfam" id="PF01261"/>
    </source>
</evidence>
<name>A0A2M7S7J5_9BACT</name>
<sequence>MKVAIRDSMVEPKNLDDLAKGLVEVGVSSFELWIERDLTTIWGESLAAPDRQEAFAKKMGRLKTRACAGIVGSNLANENAEPEIDYVVKASRLLSVLGSKVLRIDVVANEPGKEPKTWQEYLQQAIKSVKEVLKRTEKLGTEFAVENHGSISNRIEFLRGLYKGVDSPRFGHTLDTGNFYWYGYPLSQIYKIFEELAPLVKHTHIKNINYPKEEREKTRPMGWEYEKYVCPIADGDIDIGKVVKLLKKAKFRNDICIEDESLGKFPVEQRRGIVIKDVEFLKSLL</sequence>
<reference evidence="3" key="1">
    <citation type="submission" date="2017-09" db="EMBL/GenBank/DDBJ databases">
        <title>Depth-based differentiation of microbial function through sediment-hosted aquifers and enrichment of novel symbionts in the deep terrestrial subsurface.</title>
        <authorList>
            <person name="Probst A.J."/>
            <person name="Ladd B."/>
            <person name="Jarett J.K."/>
            <person name="Geller-Mcgrath D.E."/>
            <person name="Sieber C.M.K."/>
            <person name="Emerson J.B."/>
            <person name="Anantharaman K."/>
            <person name="Thomas B.C."/>
            <person name="Malmstrom R."/>
            <person name="Stieglmeier M."/>
            <person name="Klingl A."/>
            <person name="Woyke T."/>
            <person name="Ryan C.M."/>
            <person name="Banfield J.F."/>
        </authorList>
    </citation>
    <scope>NUCLEOTIDE SEQUENCE [LARGE SCALE GENOMIC DNA]</scope>
</reference>
<dbReference type="PANTHER" id="PTHR12110">
    <property type="entry name" value="HYDROXYPYRUVATE ISOMERASE"/>
    <property type="match status" value="1"/>
</dbReference>
<proteinExistence type="predicted"/>